<name>A0AB38A5T5_9ACTN</name>
<organism evidence="2 3">
    <name type="scientific">Atopobium minutum</name>
    <dbReference type="NCBI Taxonomy" id="1381"/>
    <lineage>
        <taxon>Bacteria</taxon>
        <taxon>Bacillati</taxon>
        <taxon>Actinomycetota</taxon>
        <taxon>Coriobacteriia</taxon>
        <taxon>Coriobacteriales</taxon>
        <taxon>Atopobiaceae</taxon>
        <taxon>Atopobium</taxon>
    </lineage>
</organism>
<protein>
    <submittedName>
        <fullName evidence="2">Uncharacterized protein</fullName>
    </submittedName>
</protein>
<comment type="caution">
    <text evidence="2">The sequence shown here is derived from an EMBL/GenBank/DDBJ whole genome shotgun (WGS) entry which is preliminary data.</text>
</comment>
<evidence type="ECO:0000313" key="3">
    <source>
        <dbReference type="Proteomes" id="UP000183687"/>
    </source>
</evidence>
<gene>
    <name evidence="2" type="ORF">SAMN04489746_0578</name>
</gene>
<dbReference type="Proteomes" id="UP000183687">
    <property type="component" value="Unassembled WGS sequence"/>
</dbReference>
<dbReference type="EMBL" id="FNSH01000001">
    <property type="protein sequence ID" value="SEB55121.1"/>
    <property type="molecule type" value="Genomic_DNA"/>
</dbReference>
<evidence type="ECO:0000313" key="2">
    <source>
        <dbReference type="EMBL" id="SEB55121.1"/>
    </source>
</evidence>
<dbReference type="RefSeq" id="WP_002563321.1">
    <property type="nucleotide sequence ID" value="NZ_CALJSN010000006.1"/>
</dbReference>
<feature type="transmembrane region" description="Helical" evidence="1">
    <location>
        <begin position="66"/>
        <end position="87"/>
    </location>
</feature>
<feature type="transmembrane region" description="Helical" evidence="1">
    <location>
        <begin position="36"/>
        <end position="54"/>
    </location>
</feature>
<accession>A0AB38A5T5</accession>
<evidence type="ECO:0000256" key="1">
    <source>
        <dbReference type="SAM" id="Phobius"/>
    </source>
</evidence>
<proteinExistence type="predicted"/>
<dbReference type="AlphaFoldDB" id="A0AB38A5T5"/>
<keyword evidence="1" id="KW-1133">Transmembrane helix</keyword>
<reference evidence="2 3" key="1">
    <citation type="submission" date="2016-10" db="EMBL/GenBank/DDBJ databases">
        <authorList>
            <person name="Varghese N."/>
            <person name="Submissions S."/>
        </authorList>
    </citation>
    <scope>NUCLEOTIDE SEQUENCE [LARGE SCALE GENOMIC DNA]</scope>
    <source>
        <strain evidence="2 3">DSM 20586</strain>
    </source>
</reference>
<keyword evidence="1" id="KW-0812">Transmembrane</keyword>
<feature type="transmembrane region" description="Helical" evidence="1">
    <location>
        <begin position="12"/>
        <end position="30"/>
    </location>
</feature>
<keyword evidence="1" id="KW-0472">Membrane</keyword>
<sequence>MDANIKKVAIKVFNLLFIVSIIAYAACTFYFHTNMYLFQCIAATMATIVAIVQLKQERKTLTKAETVVNVILTILLAWYAIEGLVHLW</sequence>